<evidence type="ECO:0000313" key="1">
    <source>
        <dbReference type="EMBL" id="CCH57566.1"/>
    </source>
</evidence>
<dbReference type="RefSeq" id="WP_015056901.1">
    <property type="nucleotide sequence ID" value="NC_019017.1"/>
</dbReference>
<organism evidence="1 2">
    <name type="scientific">Fibrisoma limi BUZ 3</name>
    <dbReference type="NCBI Taxonomy" id="1185876"/>
    <lineage>
        <taxon>Bacteria</taxon>
        <taxon>Pseudomonadati</taxon>
        <taxon>Bacteroidota</taxon>
        <taxon>Cytophagia</taxon>
        <taxon>Cytophagales</taxon>
        <taxon>Spirosomataceae</taxon>
        <taxon>Fibrisoma</taxon>
    </lineage>
</organism>
<geneLocation type="plasmid" evidence="1 2">
    <name>pFLIM01</name>
</geneLocation>
<dbReference type="EMBL" id="HE805916">
    <property type="protein sequence ID" value="CCH57566.1"/>
    <property type="molecule type" value="Genomic_DNA"/>
</dbReference>
<dbReference type="AlphaFoldDB" id="I2GTW5"/>
<keyword evidence="1" id="KW-0614">Plasmid</keyword>
<evidence type="ECO:0000313" key="2">
    <source>
        <dbReference type="Proteomes" id="UP000009309"/>
    </source>
</evidence>
<sequence>MAYFIKLTHSISAKNRLQEAALKLAYSLDDLQLESPDALKQFAEDRIMWLNRSFNRCTALRVTFQTSYRGAGYQLYISDLVTLSIYAIKGQFLAEPTASARVVERVNCEAAGPQLGLFVETLEPSHD</sequence>
<accession>I2GTW5</accession>
<dbReference type="OrthoDB" id="962223at2"/>
<proteinExistence type="predicted"/>
<protein>
    <submittedName>
        <fullName evidence="1">Uncharacterized protein</fullName>
    </submittedName>
</protein>
<dbReference type="Proteomes" id="UP000009309">
    <property type="component" value="Plasmid pFLIM01"/>
</dbReference>
<reference evidence="1 2" key="1">
    <citation type="journal article" date="2012" name="J. Bacteriol.">
        <title>Genome Sequence of the Filamentous Bacterium Fibrisoma limi BUZ 3T.</title>
        <authorList>
            <person name="Filippini M."/>
            <person name="Qi W."/>
            <person name="Jaenicke S."/>
            <person name="Goesmann A."/>
            <person name="Smits T.H."/>
            <person name="Bagheri H.C."/>
        </authorList>
    </citation>
    <scope>NUCLEOTIDE SEQUENCE [LARGE SCALE GENOMIC DNA]</scope>
    <source>
        <strain evidence="2">BUZ 3T</strain>
        <plasmid evidence="1 2">pFLIM01</plasmid>
    </source>
</reference>
<name>I2GTW5_9BACT</name>
<keyword evidence="2" id="KW-1185">Reference proteome</keyword>
<gene>
    <name evidence="1" type="ORF">BN8_p06752</name>
</gene>